<name>A0AAV4RUY8_9ARAC</name>
<feature type="region of interest" description="Disordered" evidence="1">
    <location>
        <begin position="1"/>
        <end position="74"/>
    </location>
</feature>
<organism evidence="2 3">
    <name type="scientific">Caerostris darwini</name>
    <dbReference type="NCBI Taxonomy" id="1538125"/>
    <lineage>
        <taxon>Eukaryota</taxon>
        <taxon>Metazoa</taxon>
        <taxon>Ecdysozoa</taxon>
        <taxon>Arthropoda</taxon>
        <taxon>Chelicerata</taxon>
        <taxon>Arachnida</taxon>
        <taxon>Araneae</taxon>
        <taxon>Araneomorphae</taxon>
        <taxon>Entelegynae</taxon>
        <taxon>Araneoidea</taxon>
        <taxon>Araneidae</taxon>
        <taxon>Caerostris</taxon>
    </lineage>
</organism>
<evidence type="ECO:0000256" key="1">
    <source>
        <dbReference type="SAM" id="MobiDB-lite"/>
    </source>
</evidence>
<feature type="compositionally biased region" description="Low complexity" evidence="1">
    <location>
        <begin position="48"/>
        <end position="60"/>
    </location>
</feature>
<dbReference type="AlphaFoldDB" id="A0AAV4RUY8"/>
<dbReference type="Proteomes" id="UP001054837">
    <property type="component" value="Unassembled WGS sequence"/>
</dbReference>
<dbReference type="EMBL" id="BPLQ01006753">
    <property type="protein sequence ID" value="GIY24944.1"/>
    <property type="molecule type" value="Genomic_DNA"/>
</dbReference>
<keyword evidence="3" id="KW-1185">Reference proteome</keyword>
<proteinExistence type="predicted"/>
<reference evidence="2 3" key="1">
    <citation type="submission" date="2021-06" db="EMBL/GenBank/DDBJ databases">
        <title>Caerostris darwini draft genome.</title>
        <authorList>
            <person name="Kono N."/>
            <person name="Arakawa K."/>
        </authorList>
    </citation>
    <scope>NUCLEOTIDE SEQUENCE [LARGE SCALE GENOMIC DNA]</scope>
</reference>
<sequence>MTSVSYTPCPATTGFSDSGGPRSTAPYPVALYTCSGRERLGEEPCPPKSSASPVLVSSPSHLYTAYSEPNGAGT</sequence>
<protein>
    <submittedName>
        <fullName evidence="2">Uncharacterized protein</fullName>
    </submittedName>
</protein>
<evidence type="ECO:0000313" key="2">
    <source>
        <dbReference type="EMBL" id="GIY24944.1"/>
    </source>
</evidence>
<accession>A0AAV4RUY8</accession>
<evidence type="ECO:0000313" key="3">
    <source>
        <dbReference type="Proteomes" id="UP001054837"/>
    </source>
</evidence>
<gene>
    <name evidence="2" type="ORF">CDAR_166041</name>
</gene>
<comment type="caution">
    <text evidence="2">The sequence shown here is derived from an EMBL/GenBank/DDBJ whole genome shotgun (WGS) entry which is preliminary data.</text>
</comment>